<reference evidence="1 2" key="1">
    <citation type="submission" date="2014-03" db="EMBL/GenBank/DDBJ databases">
        <authorList>
            <person name="Yoder B.A."/>
            <person name="Colicchio M.A."/>
            <person name="Schafer C.E."/>
            <person name="Abrahim M.R."/>
            <person name="Adkins N.L."/>
            <person name="Burke K.A."/>
            <person name="Churilla B.M."/>
            <person name="Cohen K.L."/>
            <person name="Fasoranti T.O."/>
            <person name="Genkil J.S."/>
            <person name="Kramer Z.J."/>
            <person name="Prout A.K."/>
            <person name="Schwarz A.G."/>
            <person name="Tish M."/>
            <person name="Vispute N."/>
            <person name="Wilkes K.E."/>
            <person name="Williams C.R."/>
            <person name="Xiao X."/>
            <person name="Yu V.J."/>
            <person name="Lapin J.S."/>
            <person name="Ott C.T."/>
            <person name="Walburn T.D."/>
            <person name="Bradley K.W."/>
            <person name="Clarke D.Q."/>
            <person name="Lewis M.F."/>
            <person name="Barker L.P."/>
            <person name="Bailey C."/>
            <person name="Asai D.J."/>
            <person name="Bowman C.A."/>
            <person name="Russell D.A."/>
            <person name="Pope W.H."/>
            <person name="Jacobs-Sera D."/>
            <person name="Hendrix R.W."/>
            <person name="Hatfull G.F."/>
        </authorList>
    </citation>
    <scope>NUCLEOTIDE SEQUENCE [LARGE SCALE GENOMIC DNA]</scope>
</reference>
<dbReference type="GeneID" id="23679636"/>
<sequence length="32" mass="3881">MNVFWAARWEAVYEDSDDLTWTEDIHDAVYCE</sequence>
<dbReference type="Proteomes" id="UP000027491">
    <property type="component" value="Segment"/>
</dbReference>
<protein>
    <submittedName>
        <fullName evidence="1">Uncharacterized protein</fullName>
    </submittedName>
</protein>
<accession>A0A068F2J8</accession>
<dbReference type="KEGG" id="vg:23679636"/>
<keyword evidence="2" id="KW-1185">Reference proteome</keyword>
<dbReference type="RefSeq" id="YP_009124872.1">
    <property type="nucleotide sequence ID" value="NC_026590.1"/>
</dbReference>
<organism evidence="1 2">
    <name type="scientific">Mycobacterium phage Gaia</name>
    <dbReference type="NCBI Taxonomy" id="1486472"/>
    <lineage>
        <taxon>Viruses</taxon>
        <taxon>Duplodnaviria</taxon>
        <taxon>Heunggongvirae</taxon>
        <taxon>Uroviricota</taxon>
        <taxon>Caudoviricetes</taxon>
        <taxon>Gaiavirus</taxon>
        <taxon>Gaiavirus gaia</taxon>
    </lineage>
</organism>
<dbReference type="EMBL" id="KJ567043">
    <property type="protein sequence ID" value="AID58949.1"/>
    <property type="molecule type" value="Genomic_DNA"/>
</dbReference>
<proteinExistence type="predicted"/>
<evidence type="ECO:0000313" key="2">
    <source>
        <dbReference type="Proteomes" id="UP000027491"/>
    </source>
</evidence>
<evidence type="ECO:0000313" key="1">
    <source>
        <dbReference type="EMBL" id="AID58949.1"/>
    </source>
</evidence>
<name>A0A068F2J8_9CAUD</name>
<gene>
    <name evidence="1" type="primary">130</name>
    <name evidence="1" type="ORF">PBI_GAIA_130</name>
</gene>